<evidence type="ECO:0000259" key="9">
    <source>
        <dbReference type="PROSITE" id="PS50928"/>
    </source>
</evidence>
<evidence type="ECO:0000256" key="1">
    <source>
        <dbReference type="ARBA" id="ARBA00004651"/>
    </source>
</evidence>
<dbReference type="AlphaFoldDB" id="A0A1S1PMI9"/>
<feature type="transmembrane region" description="Helical" evidence="7">
    <location>
        <begin position="105"/>
        <end position="129"/>
    </location>
</feature>
<dbReference type="SUPFAM" id="SSF161098">
    <property type="entry name" value="MetI-like"/>
    <property type="match status" value="1"/>
</dbReference>
<dbReference type="RefSeq" id="WP_071066494.1">
    <property type="nucleotide sequence ID" value="NZ_MAXA01000257.1"/>
</dbReference>
<keyword evidence="11" id="KW-1185">Reference proteome</keyword>
<feature type="region of interest" description="Disordered" evidence="8">
    <location>
        <begin position="1"/>
        <end position="26"/>
    </location>
</feature>
<dbReference type="InterPro" id="IPR035906">
    <property type="entry name" value="MetI-like_sf"/>
</dbReference>
<evidence type="ECO:0000256" key="6">
    <source>
        <dbReference type="ARBA" id="ARBA00023136"/>
    </source>
</evidence>
<dbReference type="InterPro" id="IPR000515">
    <property type="entry name" value="MetI-like"/>
</dbReference>
<dbReference type="Gene3D" id="1.10.3720.10">
    <property type="entry name" value="MetI-like"/>
    <property type="match status" value="1"/>
</dbReference>
<dbReference type="Proteomes" id="UP000179769">
    <property type="component" value="Unassembled WGS sequence"/>
</dbReference>
<organism evidence="10 11">
    <name type="scientific">Parafrankia soli</name>
    <dbReference type="NCBI Taxonomy" id="2599596"/>
    <lineage>
        <taxon>Bacteria</taxon>
        <taxon>Bacillati</taxon>
        <taxon>Actinomycetota</taxon>
        <taxon>Actinomycetes</taxon>
        <taxon>Frankiales</taxon>
        <taxon>Frankiaceae</taxon>
        <taxon>Parafrankia</taxon>
    </lineage>
</organism>
<evidence type="ECO:0000256" key="7">
    <source>
        <dbReference type="RuleBase" id="RU363032"/>
    </source>
</evidence>
<feature type="domain" description="ABC transmembrane type-1" evidence="9">
    <location>
        <begin position="101"/>
        <end position="292"/>
    </location>
</feature>
<feature type="transmembrane region" description="Helical" evidence="7">
    <location>
        <begin position="271"/>
        <end position="292"/>
    </location>
</feature>
<evidence type="ECO:0000313" key="10">
    <source>
        <dbReference type="EMBL" id="OHV21144.1"/>
    </source>
</evidence>
<keyword evidence="5 7" id="KW-1133">Transmembrane helix</keyword>
<dbReference type="EMBL" id="MAXA01000257">
    <property type="protein sequence ID" value="OHV21144.1"/>
    <property type="molecule type" value="Genomic_DNA"/>
</dbReference>
<comment type="subcellular location">
    <subcellularLocation>
        <location evidence="1 7">Cell membrane</location>
        <topology evidence="1 7">Multi-pass membrane protein</topology>
    </subcellularLocation>
</comment>
<keyword evidence="6 7" id="KW-0472">Membrane</keyword>
<comment type="caution">
    <text evidence="10">The sequence shown here is derived from an EMBL/GenBank/DDBJ whole genome shotgun (WGS) entry which is preliminary data.</text>
</comment>
<dbReference type="PROSITE" id="PS50928">
    <property type="entry name" value="ABC_TM1"/>
    <property type="match status" value="1"/>
</dbReference>
<evidence type="ECO:0000313" key="11">
    <source>
        <dbReference type="Proteomes" id="UP000179769"/>
    </source>
</evidence>
<dbReference type="PANTHER" id="PTHR43744:SF12">
    <property type="entry name" value="ABC TRANSPORTER PERMEASE PROTEIN MG189-RELATED"/>
    <property type="match status" value="1"/>
</dbReference>
<protein>
    <submittedName>
        <fullName evidence="10">ABC transporter permease</fullName>
    </submittedName>
</protein>
<feature type="transmembrane region" description="Helical" evidence="7">
    <location>
        <begin position="170"/>
        <end position="190"/>
    </location>
</feature>
<comment type="similarity">
    <text evidence="7">Belongs to the binding-protein-dependent transport system permease family.</text>
</comment>
<evidence type="ECO:0000256" key="3">
    <source>
        <dbReference type="ARBA" id="ARBA00022475"/>
    </source>
</evidence>
<evidence type="ECO:0000256" key="4">
    <source>
        <dbReference type="ARBA" id="ARBA00022692"/>
    </source>
</evidence>
<proteinExistence type="inferred from homology"/>
<dbReference type="GO" id="GO:0005886">
    <property type="term" value="C:plasma membrane"/>
    <property type="evidence" value="ECO:0007669"/>
    <property type="project" value="UniProtKB-SubCell"/>
</dbReference>
<gene>
    <name evidence="10" type="ORF">BBK14_07605</name>
</gene>
<evidence type="ECO:0000256" key="8">
    <source>
        <dbReference type="SAM" id="MobiDB-lite"/>
    </source>
</evidence>
<reference evidence="11" key="1">
    <citation type="submission" date="2016-07" db="EMBL/GenBank/DDBJ databases">
        <title>Frankia sp. NRRL B-16219 Genome sequencing.</title>
        <authorList>
            <person name="Ghodhbane-Gtari F."/>
            <person name="Swanson E."/>
            <person name="Gueddou A."/>
            <person name="Louati M."/>
            <person name="Nouioui I."/>
            <person name="Hezbri K."/>
            <person name="Abebe-Akele F."/>
            <person name="Simpson S."/>
            <person name="Morris K."/>
            <person name="Thomas K."/>
            <person name="Gtari M."/>
            <person name="Tisa L.S."/>
        </authorList>
    </citation>
    <scope>NUCLEOTIDE SEQUENCE [LARGE SCALE GENOMIC DNA]</scope>
    <source>
        <strain evidence="11">NRRL B-16219</strain>
    </source>
</reference>
<dbReference type="CDD" id="cd06261">
    <property type="entry name" value="TM_PBP2"/>
    <property type="match status" value="1"/>
</dbReference>
<sequence length="307" mass="31880">MTSEAASPRHRAGAGRAPGSKRSAGAGRRAVPFWSSLSAAGRFGFLAVGITAALLPFVWMLRTAVGPPQNALRLSANPIPSSVGFGAFENAWQAGDLGPALLTGIGVSLAVLALQLLTGIPAAYAFAWVPFRGRGLLFGVVLATLLVPPQVTAVPNYVTISALGFADTRVGLVLPFMTQAAAIFLLRQYMSTIPVSVLEAARMDGLGTLRTLRTVVVPLSMPAIATVSVFSFLLSFNEYLWPLLVARSPDIATPPLALAGLATRTSAFPDFTQLAAGSLIISLPTLVVFVVAQRRLTAGITGTGLAA</sequence>
<dbReference type="OrthoDB" id="3524874at2"/>
<dbReference type="PANTHER" id="PTHR43744">
    <property type="entry name" value="ABC TRANSPORTER PERMEASE PROTEIN MG189-RELATED-RELATED"/>
    <property type="match status" value="1"/>
</dbReference>
<dbReference type="GO" id="GO:0055085">
    <property type="term" value="P:transmembrane transport"/>
    <property type="evidence" value="ECO:0007669"/>
    <property type="project" value="InterPro"/>
</dbReference>
<keyword evidence="3" id="KW-1003">Cell membrane</keyword>
<evidence type="ECO:0000256" key="2">
    <source>
        <dbReference type="ARBA" id="ARBA00022448"/>
    </source>
</evidence>
<feature type="transmembrane region" description="Helical" evidence="7">
    <location>
        <begin position="136"/>
        <end position="158"/>
    </location>
</feature>
<feature type="transmembrane region" description="Helical" evidence="7">
    <location>
        <begin position="211"/>
        <end position="234"/>
    </location>
</feature>
<keyword evidence="4 7" id="KW-0812">Transmembrane</keyword>
<keyword evidence="2 7" id="KW-0813">Transport</keyword>
<accession>A0A1S1PMI9</accession>
<evidence type="ECO:0000256" key="5">
    <source>
        <dbReference type="ARBA" id="ARBA00022989"/>
    </source>
</evidence>
<dbReference type="Pfam" id="PF00528">
    <property type="entry name" value="BPD_transp_1"/>
    <property type="match status" value="1"/>
</dbReference>
<feature type="transmembrane region" description="Helical" evidence="7">
    <location>
        <begin position="43"/>
        <end position="61"/>
    </location>
</feature>
<name>A0A1S1PMI9_9ACTN</name>